<keyword evidence="2" id="KW-0614">Plasmid</keyword>
<feature type="signal peptide" evidence="1">
    <location>
        <begin position="1"/>
        <end position="18"/>
    </location>
</feature>
<gene>
    <name evidence="2" type="ORF">PhaeoP13_03721</name>
</gene>
<evidence type="ECO:0000313" key="2">
    <source>
        <dbReference type="EMBL" id="ATG45603.1"/>
    </source>
</evidence>
<evidence type="ECO:0000313" key="3">
    <source>
        <dbReference type="Proteomes" id="UP000218606"/>
    </source>
</evidence>
<evidence type="ECO:0000256" key="1">
    <source>
        <dbReference type="SAM" id="SignalP"/>
    </source>
</evidence>
<feature type="chain" id="PRO_5042997315" evidence="1">
    <location>
        <begin position="19"/>
        <end position="138"/>
    </location>
</feature>
<organism evidence="2 3">
    <name type="scientific">Phaeobacter piscinae</name>
    <dbReference type="NCBI Taxonomy" id="1580596"/>
    <lineage>
        <taxon>Bacteria</taxon>
        <taxon>Pseudomonadati</taxon>
        <taxon>Pseudomonadota</taxon>
        <taxon>Alphaproteobacteria</taxon>
        <taxon>Rhodobacterales</taxon>
        <taxon>Roseobacteraceae</taxon>
        <taxon>Phaeobacter</taxon>
    </lineage>
</organism>
<accession>A0AAN1LCE5</accession>
<name>A0AAN1LCE5_9RHOB</name>
<proteinExistence type="predicted"/>
<reference evidence="2 3" key="1">
    <citation type="journal article" date="2017" name="Front. Microbiol.">
        <title>Phaeobacter piscinae sp. nov., a species of the Roseobacter group and potential aquaculture probiont.</title>
        <authorList>
            <person name="Sonnenschein E.C."/>
            <person name="Phippen C.B.W."/>
            <person name="Nielsen K.F."/>
            <person name="Mateiu R.V."/>
            <person name="Melchiorsen J."/>
            <person name="Gram L."/>
            <person name="Overmann J."/>
            <person name="Freese H.M."/>
        </authorList>
    </citation>
    <scope>NUCLEOTIDE SEQUENCE [LARGE SCALE GENOMIC DNA]</scope>
    <source>
        <strain evidence="2 3">P13</strain>
    </source>
</reference>
<sequence length="138" mass="14210">MRSKLLCLLAFAPVVGHADCLPPETQALSCALPSGGRLELCWTPQDARLAFEKEPGLPAEVSVPLGDVTGLTARDWASSTLRGVGASYEVYVSGQIAGINLIRDGGGTSSYTCATGTVNGSLAALNDAALYVPASKEN</sequence>
<protein>
    <submittedName>
        <fullName evidence="2">Uncharacterized protein</fullName>
    </submittedName>
</protein>
<geneLocation type="plasmid" evidence="3">
    <name>pp13_b</name>
</geneLocation>
<keyword evidence="1" id="KW-0732">Signal</keyword>
<dbReference type="Proteomes" id="UP000218606">
    <property type="component" value="Plasmid pP13_b"/>
</dbReference>
<dbReference type="EMBL" id="CP010769">
    <property type="protein sequence ID" value="ATG45603.1"/>
    <property type="molecule type" value="Genomic_DNA"/>
</dbReference>
<dbReference type="AlphaFoldDB" id="A0AAN1LCE5"/>